<evidence type="ECO:0000256" key="8">
    <source>
        <dbReference type="ARBA" id="ARBA00031345"/>
    </source>
</evidence>
<protein>
    <recommendedName>
        <fullName evidence="3">Conserved oligomeric Golgi complex subunit 7</fullName>
    </recommendedName>
    <alternativeName>
        <fullName evidence="8">Component of oligomeric Golgi complex 7</fullName>
    </alternativeName>
</protein>
<comment type="caution">
    <text evidence="9">The sequence shown here is derived from an EMBL/GenBank/DDBJ whole genome shotgun (WGS) entry which is preliminary data.</text>
</comment>
<evidence type="ECO:0000256" key="1">
    <source>
        <dbReference type="ARBA" id="ARBA00004395"/>
    </source>
</evidence>
<evidence type="ECO:0000256" key="5">
    <source>
        <dbReference type="ARBA" id="ARBA00022927"/>
    </source>
</evidence>
<keyword evidence="5" id="KW-0653">Protein transport</keyword>
<dbReference type="InterPro" id="IPR019335">
    <property type="entry name" value="COG7"/>
</dbReference>
<reference evidence="9 10" key="1">
    <citation type="submission" date="2024-06" db="EMBL/GenBank/DDBJ databases">
        <authorList>
            <person name="Kraege A."/>
            <person name="Thomma B."/>
        </authorList>
    </citation>
    <scope>NUCLEOTIDE SEQUENCE [LARGE SCALE GENOMIC DNA]</scope>
</reference>
<keyword evidence="6" id="KW-0333">Golgi apparatus</keyword>
<comment type="similarity">
    <text evidence="2">Belongs to the COG7 family.</text>
</comment>
<accession>A0ABP1FWH3</accession>
<dbReference type="Pfam" id="PF10191">
    <property type="entry name" value="COG7"/>
    <property type="match status" value="1"/>
</dbReference>
<evidence type="ECO:0000256" key="3">
    <source>
        <dbReference type="ARBA" id="ARBA00020984"/>
    </source>
</evidence>
<dbReference type="PANTHER" id="PTHR21443">
    <property type="entry name" value="CONSERVED OLIGOMERIC GOLGI COMPLEX COMPONENT 7"/>
    <property type="match status" value="1"/>
</dbReference>
<dbReference type="Proteomes" id="UP001497392">
    <property type="component" value="Unassembled WGS sequence"/>
</dbReference>
<keyword evidence="7" id="KW-0472">Membrane</keyword>
<name>A0ABP1FWH3_9CHLO</name>
<keyword evidence="10" id="KW-1185">Reference proteome</keyword>
<organism evidence="9 10">
    <name type="scientific">Coccomyxa viridis</name>
    <dbReference type="NCBI Taxonomy" id="1274662"/>
    <lineage>
        <taxon>Eukaryota</taxon>
        <taxon>Viridiplantae</taxon>
        <taxon>Chlorophyta</taxon>
        <taxon>core chlorophytes</taxon>
        <taxon>Trebouxiophyceae</taxon>
        <taxon>Trebouxiophyceae incertae sedis</taxon>
        <taxon>Coccomyxaceae</taxon>
        <taxon>Coccomyxa</taxon>
    </lineage>
</organism>
<dbReference type="PANTHER" id="PTHR21443:SF0">
    <property type="entry name" value="CONSERVED OLIGOMERIC GOLGI COMPLEX SUBUNIT 7"/>
    <property type="match status" value="1"/>
</dbReference>
<evidence type="ECO:0000256" key="2">
    <source>
        <dbReference type="ARBA" id="ARBA00005831"/>
    </source>
</evidence>
<evidence type="ECO:0000256" key="4">
    <source>
        <dbReference type="ARBA" id="ARBA00022448"/>
    </source>
</evidence>
<evidence type="ECO:0000313" key="9">
    <source>
        <dbReference type="EMBL" id="CAL5221832.1"/>
    </source>
</evidence>
<proteinExistence type="inferred from homology"/>
<dbReference type="EMBL" id="CAXHTA020000005">
    <property type="protein sequence ID" value="CAL5221832.1"/>
    <property type="molecule type" value="Genomic_DNA"/>
</dbReference>
<evidence type="ECO:0000313" key="10">
    <source>
        <dbReference type="Proteomes" id="UP001497392"/>
    </source>
</evidence>
<evidence type="ECO:0000256" key="6">
    <source>
        <dbReference type="ARBA" id="ARBA00023034"/>
    </source>
</evidence>
<gene>
    <name evidence="9" type="primary">g4090</name>
    <name evidence="9" type="ORF">VP750_LOCUS3491</name>
</gene>
<keyword evidence="4" id="KW-0813">Transport</keyword>
<comment type="subcellular location">
    <subcellularLocation>
        <location evidence="1">Golgi apparatus membrane</location>
        <topology evidence="1">Peripheral membrane protein</topology>
    </subcellularLocation>
</comment>
<sequence length="695" mass="73591">MESYLMDLELRLHLAAEDVDVALEMDSARALQRIPAAVQEITHLKADAMGLKGDIRRGLVSVSTAASTASMSVATLAELDLAKSRMEAACSTLQQATELSAHFARIKSVFAEGDLQRIAATLASIRQGLALVGNVPEFRGGSAKLAALEERFNAMIEPAVSSALAARHADRVANLAMLMANAGREHELEGLYIAARLPMLQGLWDGFEGRGFAAWLPSFYDAVLNAASSEARWCASALPDSHPGLLLQLLSALFSRIEKPFRTRLASALVQGGDKDGGVLMLLAGMLEAAHTFVQKAAQLAAQEGVSSPMLLPAAVYPPFQPQLDRYGELEEVSFGESLAAVMLPEIGEDLDSAVSSLSAFAAATESALSSALARCQQATGMLGLPELQFVADEGLARFAGRLQAALMEIRTQQAAASSGKAEVEDSTAVLQLLGVAKTLLANVTACETAIRSAVADLRRVVDSAAATSPDALDPITFRLHTNEGQLLRQLQAFAITAQSSYLPSFTQRAQDFHEGVQALVYDVLMLKVHGSLEGLGSQPVWQQEDASASAGGGVLPSFSAYPQQSVTSAGEYLMMMPQTLEGLLGSGDDAEDQMDSEWLDKVAAGAARVYVQELSSIKRLTEAGSAQLAADLDYFCNVLAALGVALPPQLVTWQAAMTWDAGDFAQSAARAREEESVDPDTLQLIGAARGLQLP</sequence>
<evidence type="ECO:0000256" key="7">
    <source>
        <dbReference type="ARBA" id="ARBA00023136"/>
    </source>
</evidence>